<dbReference type="AlphaFoldDB" id="A0A1I6FY11"/>
<dbReference type="Pfam" id="PF07849">
    <property type="entry name" value="DUF1641"/>
    <property type="match status" value="1"/>
</dbReference>
<dbReference type="InterPro" id="IPR012440">
    <property type="entry name" value="DUF1641"/>
</dbReference>
<dbReference type="Proteomes" id="UP000198531">
    <property type="component" value="Unassembled WGS sequence"/>
</dbReference>
<proteinExistence type="predicted"/>
<keyword evidence="2" id="KW-1185">Reference proteome</keyword>
<accession>A0A1I6FY11</accession>
<gene>
    <name evidence="1" type="ORF">SAMN04487947_0225</name>
</gene>
<evidence type="ECO:0000313" key="1">
    <source>
        <dbReference type="EMBL" id="SFR34835.1"/>
    </source>
</evidence>
<dbReference type="PANTHER" id="PTHR39180:SF2">
    <property type="entry name" value="DUF1641 DOMAIN-CONTAINING PROTEIN"/>
    <property type="match status" value="1"/>
</dbReference>
<dbReference type="EMBL" id="FOYT01000001">
    <property type="protein sequence ID" value="SFR34835.1"/>
    <property type="molecule type" value="Genomic_DNA"/>
</dbReference>
<evidence type="ECO:0000313" key="2">
    <source>
        <dbReference type="Proteomes" id="UP000198531"/>
    </source>
</evidence>
<name>A0A1I6FY11_9EURY</name>
<protein>
    <submittedName>
        <fullName evidence="1">Uncharacterized conserved protein YjgD, DUF1641 family</fullName>
    </submittedName>
</protein>
<dbReference type="PANTHER" id="PTHR39180">
    <property type="match status" value="1"/>
</dbReference>
<sequence>MSESNSEVEFEAATTDLERAIEENPEAVARFVERLDVVNELLDVVELGSGALEDDMVAELTGTAATLAEAGDAAATPETVRLAAAVGENGDELSEALETLVELQRSGTLDDVVALADVVSLASGALEDDMVAELASTGSALGEVVDEASDPDTVRGLTVLVRAVGRASDPDDPPEPIGLRGVIRALRDGDVRAGVGYFVSIAKSVGASLRR</sequence>
<dbReference type="STRING" id="553469.SAMN04487947_0225"/>
<reference evidence="2" key="1">
    <citation type="submission" date="2016-10" db="EMBL/GenBank/DDBJ databases">
        <authorList>
            <person name="Varghese N."/>
            <person name="Submissions S."/>
        </authorList>
    </citation>
    <scope>NUCLEOTIDE SEQUENCE [LARGE SCALE GENOMIC DNA]</scope>
    <source>
        <strain evidence="2">CGMCC 1.7736</strain>
    </source>
</reference>
<dbReference type="OrthoDB" id="56850at2157"/>
<dbReference type="RefSeq" id="WP_089803903.1">
    <property type="nucleotide sequence ID" value="NZ_FOYT01000001.1"/>
</dbReference>
<organism evidence="1 2">
    <name type="scientific">Halogeometricum rufum</name>
    <dbReference type="NCBI Taxonomy" id="553469"/>
    <lineage>
        <taxon>Archaea</taxon>
        <taxon>Methanobacteriati</taxon>
        <taxon>Methanobacteriota</taxon>
        <taxon>Stenosarchaea group</taxon>
        <taxon>Halobacteria</taxon>
        <taxon>Halobacteriales</taxon>
        <taxon>Haloferacaceae</taxon>
        <taxon>Halogeometricum</taxon>
    </lineage>
</organism>